<dbReference type="GO" id="GO:0006412">
    <property type="term" value="P:translation"/>
    <property type="evidence" value="ECO:0007669"/>
    <property type="project" value="InterPro"/>
</dbReference>
<protein>
    <submittedName>
        <fullName evidence="5">Uncharacterized protein</fullName>
    </submittedName>
</protein>
<keyword evidence="2" id="KW-0689">Ribosomal protein</keyword>
<feature type="compositionally biased region" description="Acidic residues" evidence="4">
    <location>
        <begin position="121"/>
        <end position="130"/>
    </location>
</feature>
<proteinExistence type="inferred from homology"/>
<dbReference type="InterPro" id="IPR005484">
    <property type="entry name" value="Ribosomal_uL18_bac/plant/anim"/>
</dbReference>
<feature type="region of interest" description="Disordered" evidence="4">
    <location>
        <begin position="109"/>
        <end position="130"/>
    </location>
</feature>
<keyword evidence="6" id="KW-1185">Reference proteome</keyword>
<dbReference type="EMBL" id="JAXQNO010000005">
    <property type="protein sequence ID" value="KAK4797982.1"/>
    <property type="molecule type" value="Genomic_DNA"/>
</dbReference>
<dbReference type="GO" id="GO:1990904">
    <property type="term" value="C:ribonucleoprotein complex"/>
    <property type="evidence" value="ECO:0007669"/>
    <property type="project" value="UniProtKB-KW"/>
</dbReference>
<evidence type="ECO:0000313" key="6">
    <source>
        <dbReference type="Proteomes" id="UP001346149"/>
    </source>
</evidence>
<dbReference type="SUPFAM" id="SSF53137">
    <property type="entry name" value="Translational machinery components"/>
    <property type="match status" value="1"/>
</dbReference>
<dbReference type="InterPro" id="IPR057268">
    <property type="entry name" value="Ribosomal_L18"/>
</dbReference>
<dbReference type="GO" id="GO:0003735">
    <property type="term" value="F:structural constituent of ribosome"/>
    <property type="evidence" value="ECO:0007669"/>
    <property type="project" value="InterPro"/>
</dbReference>
<dbReference type="CDD" id="cd00432">
    <property type="entry name" value="Ribosomal_L18_L5e"/>
    <property type="match status" value="1"/>
</dbReference>
<evidence type="ECO:0000256" key="3">
    <source>
        <dbReference type="ARBA" id="ARBA00023274"/>
    </source>
</evidence>
<comment type="caution">
    <text evidence="5">The sequence shown here is derived from an EMBL/GenBank/DDBJ whole genome shotgun (WGS) entry which is preliminary data.</text>
</comment>
<reference evidence="5 6" key="1">
    <citation type="journal article" date="2023" name="Hortic Res">
        <title>Pangenome of water caltrop reveals structural variations and asymmetric subgenome divergence after allopolyploidization.</title>
        <authorList>
            <person name="Zhang X."/>
            <person name="Chen Y."/>
            <person name="Wang L."/>
            <person name="Yuan Y."/>
            <person name="Fang M."/>
            <person name="Shi L."/>
            <person name="Lu R."/>
            <person name="Comes H.P."/>
            <person name="Ma Y."/>
            <person name="Chen Y."/>
            <person name="Huang G."/>
            <person name="Zhou Y."/>
            <person name="Zheng Z."/>
            <person name="Qiu Y."/>
        </authorList>
    </citation>
    <scope>NUCLEOTIDE SEQUENCE [LARGE SCALE GENOMIC DNA]</scope>
    <source>
        <strain evidence="5">F231</strain>
    </source>
</reference>
<dbReference type="AlphaFoldDB" id="A0AAN7M4V2"/>
<dbReference type="PANTHER" id="PTHR12899">
    <property type="entry name" value="39S RIBOSOMAL PROTEIN L18, MITOCHONDRIAL"/>
    <property type="match status" value="1"/>
</dbReference>
<dbReference type="GO" id="GO:0008097">
    <property type="term" value="F:5S rRNA binding"/>
    <property type="evidence" value="ECO:0007669"/>
    <property type="project" value="TreeGrafter"/>
</dbReference>
<sequence length="351" mass="39580">MALIFRKKAISLARMVESRLCQSFCYRASIFVNGEMGKPEPGSANEGPMKSASSPVGASRMTISPLFLGADPPQGGYSIEVVDDETWRVSAGLARVWHGNLEKKKFTQTVGEPVKDGDPSSIEDSDPEPDFDEIDNMRIRGNLFYKLDRTSKEFEEYSFDFHRKKSMKRKDDPEEVKILRNKSHPKDEKLHSMKNKVTLREETRPYLIYESSEVAGAREDHKKKLRVPTFNELTGPYHKPFCLDIFISKASIRACIVHRVTSKVVVVAHSISKDMKFDLTSTRNARACEAIGKVLAQRALADDIHDIVYSPRRGEVMEGKLGIVVQSIIKNGVNVKLKLKQAKQKGRKHAS</sequence>
<keyword evidence="3" id="KW-0687">Ribonucleoprotein</keyword>
<dbReference type="PANTHER" id="PTHR12899:SF7">
    <property type="entry name" value="EXPRESSED PROTEIN"/>
    <property type="match status" value="1"/>
</dbReference>
<evidence type="ECO:0000256" key="4">
    <source>
        <dbReference type="SAM" id="MobiDB-lite"/>
    </source>
</evidence>
<dbReference type="Pfam" id="PF00861">
    <property type="entry name" value="Ribosomal_L18p"/>
    <property type="match status" value="1"/>
</dbReference>
<dbReference type="GO" id="GO:0005840">
    <property type="term" value="C:ribosome"/>
    <property type="evidence" value="ECO:0007669"/>
    <property type="project" value="UniProtKB-KW"/>
</dbReference>
<gene>
    <name evidence="5" type="ORF">SAY86_030308</name>
</gene>
<comment type="similarity">
    <text evidence="1">Belongs to the universal ribosomal protein uL18 family.</text>
</comment>
<evidence type="ECO:0000256" key="1">
    <source>
        <dbReference type="ARBA" id="ARBA00007116"/>
    </source>
</evidence>
<evidence type="ECO:0000313" key="5">
    <source>
        <dbReference type="EMBL" id="KAK4797982.1"/>
    </source>
</evidence>
<dbReference type="Proteomes" id="UP001346149">
    <property type="component" value="Unassembled WGS sequence"/>
</dbReference>
<dbReference type="Gene3D" id="3.30.420.100">
    <property type="match status" value="1"/>
</dbReference>
<name>A0AAN7M4V2_TRANT</name>
<evidence type="ECO:0000256" key="2">
    <source>
        <dbReference type="ARBA" id="ARBA00022980"/>
    </source>
</evidence>
<accession>A0AAN7M4V2</accession>
<organism evidence="5 6">
    <name type="scientific">Trapa natans</name>
    <name type="common">Water chestnut</name>
    <dbReference type="NCBI Taxonomy" id="22666"/>
    <lineage>
        <taxon>Eukaryota</taxon>
        <taxon>Viridiplantae</taxon>
        <taxon>Streptophyta</taxon>
        <taxon>Embryophyta</taxon>
        <taxon>Tracheophyta</taxon>
        <taxon>Spermatophyta</taxon>
        <taxon>Magnoliopsida</taxon>
        <taxon>eudicotyledons</taxon>
        <taxon>Gunneridae</taxon>
        <taxon>Pentapetalae</taxon>
        <taxon>rosids</taxon>
        <taxon>malvids</taxon>
        <taxon>Myrtales</taxon>
        <taxon>Lythraceae</taxon>
        <taxon>Trapa</taxon>
    </lineage>
</organism>